<keyword evidence="3" id="KW-1185">Reference proteome</keyword>
<accession>A0A1V6X2Q7</accession>
<evidence type="ECO:0000313" key="2">
    <source>
        <dbReference type="EMBL" id="OQE69365.1"/>
    </source>
</evidence>
<feature type="region of interest" description="Disordered" evidence="1">
    <location>
        <begin position="1"/>
        <end position="26"/>
    </location>
</feature>
<comment type="caution">
    <text evidence="2">The sequence shown here is derived from an EMBL/GenBank/DDBJ whole genome shotgun (WGS) entry which is preliminary data.</text>
</comment>
<feature type="compositionally biased region" description="Polar residues" evidence="1">
    <location>
        <begin position="15"/>
        <end position="26"/>
    </location>
</feature>
<proteinExistence type="predicted"/>
<protein>
    <submittedName>
        <fullName evidence="2">Uncharacterized protein</fullName>
    </submittedName>
</protein>
<evidence type="ECO:0000313" key="3">
    <source>
        <dbReference type="Proteomes" id="UP000191691"/>
    </source>
</evidence>
<evidence type="ECO:0000256" key="1">
    <source>
        <dbReference type="SAM" id="MobiDB-lite"/>
    </source>
</evidence>
<dbReference type="Proteomes" id="UP000191691">
    <property type="component" value="Unassembled WGS sequence"/>
</dbReference>
<reference evidence="3" key="1">
    <citation type="journal article" date="2017" name="Nat. Microbiol.">
        <title>Global analysis of biosynthetic gene clusters reveals vast potential of secondary metabolite production in Penicillium species.</title>
        <authorList>
            <person name="Nielsen J.C."/>
            <person name="Grijseels S."/>
            <person name="Prigent S."/>
            <person name="Ji B."/>
            <person name="Dainat J."/>
            <person name="Nielsen K.F."/>
            <person name="Frisvad J.C."/>
            <person name="Workman M."/>
            <person name="Nielsen J."/>
        </authorList>
    </citation>
    <scope>NUCLEOTIDE SEQUENCE [LARGE SCALE GENOMIC DNA]</scope>
    <source>
        <strain evidence="3">IBT 13039</strain>
    </source>
</reference>
<sequence length="119" mass="13291">MQWNQNDTAAIKQGQPETSTVSLTPVSKRAITTQKWQRLVSGIRHAAVHRLSQDRGSLLHMTRAALEFSLCIGGLSSVQKLRRLSKFLEDRLPKSERVERSQDGTSSTKLLCQDCASKV</sequence>
<name>A0A1V6X2Q7_PENNA</name>
<organism evidence="2 3">
    <name type="scientific">Penicillium nalgiovense</name>
    <dbReference type="NCBI Taxonomy" id="60175"/>
    <lineage>
        <taxon>Eukaryota</taxon>
        <taxon>Fungi</taxon>
        <taxon>Dikarya</taxon>
        <taxon>Ascomycota</taxon>
        <taxon>Pezizomycotina</taxon>
        <taxon>Eurotiomycetes</taxon>
        <taxon>Eurotiomycetidae</taxon>
        <taxon>Eurotiales</taxon>
        <taxon>Aspergillaceae</taxon>
        <taxon>Penicillium</taxon>
    </lineage>
</organism>
<dbReference type="AlphaFoldDB" id="A0A1V6X2Q7"/>
<dbReference type="EMBL" id="MOOB01000137">
    <property type="protein sequence ID" value="OQE69365.1"/>
    <property type="molecule type" value="Genomic_DNA"/>
</dbReference>
<gene>
    <name evidence="2" type="ORF">PENNAL_c0137G08393</name>
</gene>